<keyword evidence="1 3" id="KW-0251">Elongation factor</keyword>
<protein>
    <recommendedName>
        <fullName evidence="8">GST C-terminal domain-containing protein</fullName>
    </recommendedName>
</protein>
<dbReference type="Gene3D" id="3.30.70.1010">
    <property type="entry name" value="Translation elongation factor EF1B, gamma chain, conserved domain"/>
    <property type="match status" value="1"/>
</dbReference>
<evidence type="ECO:0000256" key="3">
    <source>
        <dbReference type="PROSITE-ProRule" id="PRU00519"/>
    </source>
</evidence>
<evidence type="ECO:0000313" key="7">
    <source>
        <dbReference type="Proteomes" id="UP000242715"/>
    </source>
</evidence>
<dbReference type="Proteomes" id="UP000242715">
    <property type="component" value="Unassembled WGS sequence"/>
</dbReference>
<dbReference type="Gene3D" id="1.20.1050.10">
    <property type="match status" value="1"/>
</dbReference>
<evidence type="ECO:0000313" key="6">
    <source>
        <dbReference type="EMBL" id="GAU32196.1"/>
    </source>
</evidence>
<dbReference type="PANTHER" id="PTHR44372">
    <property type="entry name" value="ELONGATION FACTOR 1-GAMMA 1-RELATED"/>
    <property type="match status" value="1"/>
</dbReference>
<feature type="domain" description="EF-1-gamma C-terminal" evidence="4">
    <location>
        <begin position="235"/>
        <end position="379"/>
    </location>
</feature>
<feature type="domain" description="GST C-terminal" evidence="5">
    <location>
        <begin position="39"/>
        <end position="169"/>
    </location>
</feature>
<keyword evidence="7" id="KW-1185">Reference proteome</keyword>
<gene>
    <name evidence="6" type="ORF">TSUD_277760</name>
</gene>
<dbReference type="InterPro" id="IPR010987">
    <property type="entry name" value="Glutathione-S-Trfase_C-like"/>
</dbReference>
<dbReference type="SUPFAM" id="SSF47616">
    <property type="entry name" value="GST C-terminal domain-like"/>
    <property type="match status" value="1"/>
</dbReference>
<organism evidence="6 7">
    <name type="scientific">Trifolium subterraneum</name>
    <name type="common">Subterranean clover</name>
    <dbReference type="NCBI Taxonomy" id="3900"/>
    <lineage>
        <taxon>Eukaryota</taxon>
        <taxon>Viridiplantae</taxon>
        <taxon>Streptophyta</taxon>
        <taxon>Embryophyta</taxon>
        <taxon>Tracheophyta</taxon>
        <taxon>Spermatophyta</taxon>
        <taxon>Magnoliopsida</taxon>
        <taxon>eudicotyledons</taxon>
        <taxon>Gunneridae</taxon>
        <taxon>Pentapetalae</taxon>
        <taxon>rosids</taxon>
        <taxon>fabids</taxon>
        <taxon>Fabales</taxon>
        <taxon>Fabaceae</taxon>
        <taxon>Papilionoideae</taxon>
        <taxon>50 kb inversion clade</taxon>
        <taxon>NPAAA clade</taxon>
        <taxon>Hologalegina</taxon>
        <taxon>IRL clade</taxon>
        <taxon>Trifolieae</taxon>
        <taxon>Trifolium</taxon>
    </lineage>
</organism>
<dbReference type="GO" id="GO:0003746">
    <property type="term" value="F:translation elongation factor activity"/>
    <property type="evidence" value="ECO:0007669"/>
    <property type="project" value="UniProtKB-UniRule"/>
</dbReference>
<dbReference type="Pfam" id="PF00647">
    <property type="entry name" value="EF1G"/>
    <property type="match status" value="1"/>
</dbReference>
<dbReference type="EMBL" id="DF973486">
    <property type="protein sequence ID" value="GAU32196.1"/>
    <property type="molecule type" value="Genomic_DNA"/>
</dbReference>
<dbReference type="PROSITE" id="PS50040">
    <property type="entry name" value="EF1G_C"/>
    <property type="match status" value="1"/>
</dbReference>
<evidence type="ECO:0000259" key="4">
    <source>
        <dbReference type="PROSITE" id="PS50040"/>
    </source>
</evidence>
<evidence type="ECO:0000259" key="5">
    <source>
        <dbReference type="PROSITE" id="PS50405"/>
    </source>
</evidence>
<dbReference type="OrthoDB" id="249703at2759"/>
<dbReference type="PROSITE" id="PS50405">
    <property type="entry name" value="GST_CTER"/>
    <property type="match status" value="1"/>
</dbReference>
<dbReference type="InterPro" id="IPR044628">
    <property type="entry name" value="EF-1-gamma_plant"/>
</dbReference>
<dbReference type="Pfam" id="PF00043">
    <property type="entry name" value="GST_C"/>
    <property type="match status" value="1"/>
</dbReference>
<dbReference type="InterPro" id="IPR036433">
    <property type="entry name" value="EF1B_G_C_sf"/>
</dbReference>
<dbReference type="SUPFAM" id="SSF89942">
    <property type="entry name" value="eEF1-gamma domain"/>
    <property type="match status" value="1"/>
</dbReference>
<dbReference type="InterPro" id="IPR001662">
    <property type="entry name" value="EF1B_G_C"/>
</dbReference>
<dbReference type="PANTHER" id="PTHR44372:SF1">
    <property type="entry name" value="ELONGATION FACTOR 1-GAMMA 3"/>
    <property type="match status" value="1"/>
</dbReference>
<dbReference type="SMART" id="SM01183">
    <property type="entry name" value="EF1G"/>
    <property type="match status" value="1"/>
</dbReference>
<keyword evidence="2 3" id="KW-0648">Protein biosynthesis</keyword>
<dbReference type="InterPro" id="IPR004046">
    <property type="entry name" value="GST_C"/>
</dbReference>
<accession>A0A2Z6MHR9</accession>
<name>A0A2Z6MHR9_TRISU</name>
<dbReference type="InterPro" id="IPR036282">
    <property type="entry name" value="Glutathione-S-Trfase_C_sf"/>
</dbReference>
<proteinExistence type="predicted"/>
<dbReference type="GO" id="GO:0004364">
    <property type="term" value="F:glutathione transferase activity"/>
    <property type="evidence" value="ECO:0007669"/>
    <property type="project" value="InterPro"/>
</dbReference>
<evidence type="ECO:0008006" key="8">
    <source>
        <dbReference type="Google" id="ProtNLM"/>
    </source>
</evidence>
<sequence>MALTLYSSPEHKNVSIALITAEYSLKPVKLVPCTNESSEIGKILPMGEWIDFASTHLEAVFSFLYKSRCGATHIDDEDGVRPEECTHLEKSLLVLNTHLSINSYLVGDYVTLADIITTCDLSFGFTMLLEKKYTSKFPHVERYFWYMVKLPKFKKILGDVKQIEVWTRLTIMPSKPKKFKPAEEVVEPSQPKIYKPAEVVEPSQPKIYKPAEVVEPSQPKKFKPAEEVEPSQPKIYKPAEVVEPSNKTTLDEWKTLYSDYCESRITTIKEKYSLWFCNYKYNDENTDSSEAWKKVCGSVQKMVCNYAFGRMFLIGSQPPFKVKGLWLFHGQEISRLIIDDYEWKKVDISDKAQEMLVNQIIEGIQLFEGEPVLYDKFFN</sequence>
<reference evidence="7" key="1">
    <citation type="journal article" date="2017" name="Front. Plant Sci.">
        <title>Climate Clever Clovers: New Paradigm to Reduce the Environmental Footprint of Ruminants by Breeding Low Methanogenic Forages Utilizing Haplotype Variation.</title>
        <authorList>
            <person name="Kaur P."/>
            <person name="Appels R."/>
            <person name="Bayer P.E."/>
            <person name="Keeble-Gagnere G."/>
            <person name="Wang J."/>
            <person name="Hirakawa H."/>
            <person name="Shirasawa K."/>
            <person name="Vercoe P."/>
            <person name="Stefanova K."/>
            <person name="Durmic Z."/>
            <person name="Nichols P."/>
            <person name="Revell C."/>
            <person name="Isobe S.N."/>
            <person name="Edwards D."/>
            <person name="Erskine W."/>
        </authorList>
    </citation>
    <scope>NUCLEOTIDE SEQUENCE [LARGE SCALE GENOMIC DNA]</scope>
    <source>
        <strain evidence="7">cv. Daliak</strain>
    </source>
</reference>
<evidence type="ECO:0000256" key="2">
    <source>
        <dbReference type="ARBA" id="ARBA00022917"/>
    </source>
</evidence>
<evidence type="ECO:0000256" key="1">
    <source>
        <dbReference type="ARBA" id="ARBA00022768"/>
    </source>
</evidence>
<dbReference type="AlphaFoldDB" id="A0A2Z6MHR9"/>
<dbReference type="CDD" id="cd03181">
    <property type="entry name" value="GST_C_EF1Bgamma_like"/>
    <property type="match status" value="1"/>
</dbReference>